<keyword evidence="3" id="KW-1185">Reference proteome</keyword>
<sequence>MINDDGTGLSQITYDKTFDSFPMFSPDGKKLIFISARNSTGPHKMNIFLADWVESGVPMVRINFGLLIYIVLTTMFYPLF</sequence>
<dbReference type="Gene3D" id="2.120.10.30">
    <property type="entry name" value="TolB, C-terminal domain"/>
    <property type="match status" value="1"/>
</dbReference>
<dbReference type="SUPFAM" id="SSF69304">
    <property type="entry name" value="Tricorn protease N-terminal domain"/>
    <property type="match status" value="1"/>
</dbReference>
<evidence type="ECO:0000313" key="3">
    <source>
        <dbReference type="Proteomes" id="UP000030764"/>
    </source>
</evidence>
<gene>
    <name evidence="2" type="ORF">M513_13488</name>
</gene>
<dbReference type="Proteomes" id="UP000030764">
    <property type="component" value="Unassembled WGS sequence"/>
</dbReference>
<proteinExistence type="predicted"/>
<dbReference type="EMBL" id="KL363448">
    <property type="protein sequence ID" value="KFD45641.1"/>
    <property type="molecule type" value="Genomic_DNA"/>
</dbReference>
<keyword evidence="1" id="KW-1133">Transmembrane helix</keyword>
<keyword evidence="1" id="KW-0472">Membrane</keyword>
<dbReference type="InterPro" id="IPR011042">
    <property type="entry name" value="6-blade_b-propeller_TolB-like"/>
</dbReference>
<accession>A0A085LKZ5</accession>
<protein>
    <recommendedName>
        <fullName evidence="4">WD40-like protein</fullName>
    </recommendedName>
</protein>
<organism evidence="2 3">
    <name type="scientific">Trichuris suis</name>
    <name type="common">pig whipworm</name>
    <dbReference type="NCBI Taxonomy" id="68888"/>
    <lineage>
        <taxon>Eukaryota</taxon>
        <taxon>Metazoa</taxon>
        <taxon>Ecdysozoa</taxon>
        <taxon>Nematoda</taxon>
        <taxon>Enoplea</taxon>
        <taxon>Dorylaimia</taxon>
        <taxon>Trichinellida</taxon>
        <taxon>Trichuridae</taxon>
        <taxon>Trichuris</taxon>
    </lineage>
</organism>
<evidence type="ECO:0000313" key="2">
    <source>
        <dbReference type="EMBL" id="KFD45641.1"/>
    </source>
</evidence>
<dbReference type="InterPro" id="IPR011659">
    <property type="entry name" value="WD40"/>
</dbReference>
<dbReference type="AlphaFoldDB" id="A0A085LKZ5"/>
<name>A0A085LKZ5_9BILA</name>
<evidence type="ECO:0008006" key="4">
    <source>
        <dbReference type="Google" id="ProtNLM"/>
    </source>
</evidence>
<keyword evidence="1" id="KW-0812">Transmembrane</keyword>
<dbReference type="Pfam" id="PF07676">
    <property type="entry name" value="PD40"/>
    <property type="match status" value="1"/>
</dbReference>
<evidence type="ECO:0000256" key="1">
    <source>
        <dbReference type="SAM" id="Phobius"/>
    </source>
</evidence>
<reference evidence="2 3" key="1">
    <citation type="journal article" date="2014" name="Nat. Genet.">
        <title>Genome and transcriptome of the porcine whipworm Trichuris suis.</title>
        <authorList>
            <person name="Jex A.R."/>
            <person name="Nejsum P."/>
            <person name="Schwarz E.M."/>
            <person name="Hu L."/>
            <person name="Young N.D."/>
            <person name="Hall R.S."/>
            <person name="Korhonen P.K."/>
            <person name="Liao S."/>
            <person name="Thamsborg S."/>
            <person name="Xia J."/>
            <person name="Xu P."/>
            <person name="Wang S."/>
            <person name="Scheerlinck J.P."/>
            <person name="Hofmann A."/>
            <person name="Sternberg P.W."/>
            <person name="Wang J."/>
            <person name="Gasser R.B."/>
        </authorList>
    </citation>
    <scope>NUCLEOTIDE SEQUENCE [LARGE SCALE GENOMIC DNA]</scope>
    <source>
        <strain evidence="2">DCEP-RM93M</strain>
    </source>
</reference>
<feature type="transmembrane region" description="Helical" evidence="1">
    <location>
        <begin position="62"/>
        <end position="79"/>
    </location>
</feature>